<sequence>GSVIEQKVIVPDDVDMIAQALEGLKANGCEIIVICGGLSVDPDDVTVAGVRSAGAEIISYGAPVIPGAMFLYAMWEDTPILGLPATMAPA</sequence>
<accession>X1QKZ3</accession>
<dbReference type="Pfam" id="PF00994">
    <property type="entry name" value="MoCF_biosynth"/>
    <property type="match status" value="1"/>
</dbReference>
<evidence type="ECO:0000259" key="1">
    <source>
        <dbReference type="Pfam" id="PF00994"/>
    </source>
</evidence>
<dbReference type="AlphaFoldDB" id="X1QKZ3"/>
<dbReference type="EMBL" id="BARV01036221">
    <property type="protein sequence ID" value="GAI51685.1"/>
    <property type="molecule type" value="Genomic_DNA"/>
</dbReference>
<gene>
    <name evidence="2" type="ORF">S06H3_56320</name>
</gene>
<proteinExistence type="predicted"/>
<reference evidence="2" key="1">
    <citation type="journal article" date="2014" name="Front. Microbiol.">
        <title>High frequency of phylogenetically diverse reductive dehalogenase-homologous genes in deep subseafloor sedimentary metagenomes.</title>
        <authorList>
            <person name="Kawai M."/>
            <person name="Futagami T."/>
            <person name="Toyoda A."/>
            <person name="Takaki Y."/>
            <person name="Nishi S."/>
            <person name="Hori S."/>
            <person name="Arai W."/>
            <person name="Tsubouchi T."/>
            <person name="Morono Y."/>
            <person name="Uchiyama I."/>
            <person name="Ito T."/>
            <person name="Fujiyama A."/>
            <person name="Inagaki F."/>
            <person name="Takami H."/>
        </authorList>
    </citation>
    <scope>NUCLEOTIDE SEQUENCE</scope>
    <source>
        <strain evidence="2">Expedition CK06-06</strain>
    </source>
</reference>
<dbReference type="InterPro" id="IPR001453">
    <property type="entry name" value="MoaB/Mog_dom"/>
</dbReference>
<name>X1QKZ3_9ZZZZ</name>
<comment type="caution">
    <text evidence="2">The sequence shown here is derived from an EMBL/GenBank/DDBJ whole genome shotgun (WGS) entry which is preliminary data.</text>
</comment>
<protein>
    <recommendedName>
        <fullName evidence="1">MoaB/Mog domain-containing protein</fullName>
    </recommendedName>
</protein>
<feature type="non-terminal residue" evidence="2">
    <location>
        <position position="1"/>
    </location>
</feature>
<dbReference type="Gene3D" id="3.40.980.10">
    <property type="entry name" value="MoaB/Mog-like domain"/>
    <property type="match status" value="1"/>
</dbReference>
<evidence type="ECO:0000313" key="2">
    <source>
        <dbReference type="EMBL" id="GAI51685.1"/>
    </source>
</evidence>
<dbReference type="SUPFAM" id="SSF53218">
    <property type="entry name" value="Molybdenum cofactor biosynthesis proteins"/>
    <property type="match status" value="1"/>
</dbReference>
<organism evidence="2">
    <name type="scientific">marine sediment metagenome</name>
    <dbReference type="NCBI Taxonomy" id="412755"/>
    <lineage>
        <taxon>unclassified sequences</taxon>
        <taxon>metagenomes</taxon>
        <taxon>ecological metagenomes</taxon>
    </lineage>
</organism>
<feature type="domain" description="MoaB/Mog" evidence="1">
    <location>
        <begin position="4"/>
        <end position="84"/>
    </location>
</feature>
<dbReference type="InterPro" id="IPR036425">
    <property type="entry name" value="MoaB/Mog-like_dom_sf"/>
</dbReference>